<dbReference type="EMBL" id="RYZZ01000058">
    <property type="protein sequence ID" value="RUQ24152.1"/>
    <property type="molecule type" value="Genomic_DNA"/>
</dbReference>
<gene>
    <name evidence="1" type="ORF">ELQ35_22230</name>
</gene>
<evidence type="ECO:0000313" key="1">
    <source>
        <dbReference type="EMBL" id="RUQ24152.1"/>
    </source>
</evidence>
<organism evidence="1 2">
    <name type="scientific">Peribacillus cavernae</name>
    <dbReference type="NCBI Taxonomy" id="1674310"/>
    <lineage>
        <taxon>Bacteria</taxon>
        <taxon>Bacillati</taxon>
        <taxon>Bacillota</taxon>
        <taxon>Bacilli</taxon>
        <taxon>Bacillales</taxon>
        <taxon>Bacillaceae</taxon>
        <taxon>Peribacillus</taxon>
    </lineage>
</organism>
<proteinExistence type="predicted"/>
<comment type="caution">
    <text evidence="1">The sequence shown here is derived from an EMBL/GenBank/DDBJ whole genome shotgun (WGS) entry which is preliminary data.</text>
</comment>
<sequence>MNVITTLREKQKEKQIKYDRKILRELSIETLKNRVKEFFSSDGMNGPYFMDVLEESCFDVAIEAFLLGANYSKFGHYGESVETARYRCSIEEKHLTDTLFNFILYWGKVGDNDMYNESLYYRCEAYVGAWWLEGFEKGEKRRKMRLH</sequence>
<dbReference type="RefSeq" id="WP_126867354.1">
    <property type="nucleotide sequence ID" value="NZ_JAUSTX010000019.1"/>
</dbReference>
<dbReference type="Proteomes" id="UP000267430">
    <property type="component" value="Unassembled WGS sequence"/>
</dbReference>
<dbReference type="AlphaFoldDB" id="A0A433H7A1"/>
<dbReference type="OrthoDB" id="2915109at2"/>
<accession>A0A433H7A1</accession>
<evidence type="ECO:0000313" key="2">
    <source>
        <dbReference type="Proteomes" id="UP000267430"/>
    </source>
</evidence>
<name>A0A433H7A1_9BACI</name>
<keyword evidence="2" id="KW-1185">Reference proteome</keyword>
<reference evidence="1 2" key="1">
    <citation type="submission" date="2018-12" db="EMBL/GenBank/DDBJ databases">
        <title>Bacillus chawlae sp. nov., Bacillus glennii sp. nov., and Bacillus saganii sp. nov. Isolated from the Vehicle Assembly Building at Kennedy Space Center where the Viking Spacecraft were Assembled.</title>
        <authorList>
            <person name="Seuylemezian A."/>
            <person name="Vaishampayan P."/>
        </authorList>
    </citation>
    <scope>NUCLEOTIDE SEQUENCE [LARGE SCALE GENOMIC DNA]</scope>
    <source>
        <strain evidence="1 2">L5</strain>
    </source>
</reference>
<protein>
    <submittedName>
        <fullName evidence="1">DUF2521 family protein</fullName>
    </submittedName>
</protein>
<dbReference type="InterPro" id="IPR019667">
    <property type="entry name" value="Uncharacterised_YbaK"/>
</dbReference>
<dbReference type="Pfam" id="PF10730">
    <property type="entry name" value="DUF2521"/>
    <property type="match status" value="1"/>
</dbReference>